<dbReference type="InterPro" id="IPR012334">
    <property type="entry name" value="Pectin_lyas_fold"/>
</dbReference>
<dbReference type="InterPro" id="IPR039448">
    <property type="entry name" value="Beta_helix"/>
</dbReference>
<feature type="signal peptide" evidence="1">
    <location>
        <begin position="1"/>
        <end position="24"/>
    </location>
</feature>
<evidence type="ECO:0000256" key="1">
    <source>
        <dbReference type="SAM" id="SignalP"/>
    </source>
</evidence>
<dbReference type="Gene3D" id="2.160.20.10">
    <property type="entry name" value="Single-stranded right-handed beta-helix, Pectin lyase-like"/>
    <property type="match status" value="1"/>
</dbReference>
<feature type="chain" id="PRO_5046247811" description="Right handed beta helix domain-containing protein" evidence="1">
    <location>
        <begin position="25"/>
        <end position="307"/>
    </location>
</feature>
<organism evidence="3 4">
    <name type="scientific">Duganella dendranthematis</name>
    <dbReference type="NCBI Taxonomy" id="2728021"/>
    <lineage>
        <taxon>Bacteria</taxon>
        <taxon>Pseudomonadati</taxon>
        <taxon>Pseudomonadota</taxon>
        <taxon>Betaproteobacteria</taxon>
        <taxon>Burkholderiales</taxon>
        <taxon>Oxalobacteraceae</taxon>
        <taxon>Telluria group</taxon>
        <taxon>Duganella</taxon>
    </lineage>
</organism>
<name>A0ABX6MGB7_9BURK</name>
<reference evidence="3 4" key="1">
    <citation type="submission" date="2020-04" db="EMBL/GenBank/DDBJ databases">
        <title>Genome sequencing of novel species.</title>
        <authorList>
            <person name="Heo J."/>
            <person name="Kim S.-J."/>
            <person name="Kim J.-S."/>
            <person name="Hong S.-B."/>
            <person name="Kwon S.-W."/>
        </authorList>
    </citation>
    <scope>NUCLEOTIDE SEQUENCE [LARGE SCALE GENOMIC DNA]</scope>
    <source>
        <strain evidence="3 4">AF9R3</strain>
    </source>
</reference>
<dbReference type="Pfam" id="PF13229">
    <property type="entry name" value="Beta_helix"/>
    <property type="match status" value="1"/>
</dbReference>
<dbReference type="Proteomes" id="UP000503117">
    <property type="component" value="Chromosome"/>
</dbReference>
<dbReference type="EMBL" id="CP051684">
    <property type="protein sequence ID" value="QJD92832.1"/>
    <property type="molecule type" value="Genomic_DNA"/>
</dbReference>
<keyword evidence="4" id="KW-1185">Reference proteome</keyword>
<dbReference type="RefSeq" id="WP_169113871.1">
    <property type="nucleotide sequence ID" value="NZ_CP051684.1"/>
</dbReference>
<gene>
    <name evidence="3" type="ORF">HH213_23745</name>
</gene>
<evidence type="ECO:0000259" key="2">
    <source>
        <dbReference type="Pfam" id="PF13229"/>
    </source>
</evidence>
<proteinExistence type="predicted"/>
<protein>
    <recommendedName>
        <fullName evidence="2">Right handed beta helix domain-containing protein</fullName>
    </recommendedName>
</protein>
<sequence length="307" mass="33874">MFSNEYITILISSLLFASIFSSEAAPHLNMSGDVVCQRVVDTSGDNWTIAIWDSGKFCVGQNLSQDDPIFKLPHQPVPKSPLLLIRHSEVFADLNGHNLKTRVEHREGIRVFAMESSPLRAISIRNGFISSTSGPTIYMVDAFNDKNRNIRFGRNFPIAVFNGYAAIYRPTEFILENLTLQGDSQVIIMQGMNNIIRHCKIIGGNGTVNVFGPNLIFEDNEIILHAKTESEASGEAPVALYLEDAANSVIRNNHITIKGNTSSSQSIVLKNSPNVTLQGNTVSGNDTLYKLLDERSSVIATDNHPNR</sequence>
<accession>A0ABX6MGB7</accession>
<dbReference type="SUPFAM" id="SSF51126">
    <property type="entry name" value="Pectin lyase-like"/>
    <property type="match status" value="1"/>
</dbReference>
<dbReference type="InterPro" id="IPR011050">
    <property type="entry name" value="Pectin_lyase_fold/virulence"/>
</dbReference>
<evidence type="ECO:0000313" key="3">
    <source>
        <dbReference type="EMBL" id="QJD92832.1"/>
    </source>
</evidence>
<feature type="domain" description="Right handed beta helix" evidence="2">
    <location>
        <begin position="174"/>
        <end position="287"/>
    </location>
</feature>
<evidence type="ECO:0000313" key="4">
    <source>
        <dbReference type="Proteomes" id="UP000503117"/>
    </source>
</evidence>
<keyword evidence="1" id="KW-0732">Signal</keyword>